<comment type="caution">
    <text evidence="2">The sequence shown here is derived from an EMBL/GenBank/DDBJ whole genome shotgun (WGS) entry which is preliminary data.</text>
</comment>
<sequence>MSEARTVILQRYFQALTDGDTDTILSLFAPSGEVMSPFLGVMAAAPFFAKLAEASNGSVLTVLDILHSSIGKTAAARFRYDWTLKDGSAVHFEGVDHFTFDAEDRITRMNIYYDTHPLRVEVGDKYA</sequence>
<dbReference type="GO" id="GO:0016853">
    <property type="term" value="F:isomerase activity"/>
    <property type="evidence" value="ECO:0007669"/>
    <property type="project" value="UniProtKB-KW"/>
</dbReference>
<evidence type="ECO:0000313" key="2">
    <source>
        <dbReference type="EMBL" id="PSL21886.1"/>
    </source>
</evidence>
<evidence type="ECO:0000259" key="1">
    <source>
        <dbReference type="Pfam" id="PF12680"/>
    </source>
</evidence>
<reference evidence="2 3" key="1">
    <citation type="submission" date="2018-03" db="EMBL/GenBank/DDBJ databases">
        <title>Genomic Encyclopedia of Archaeal and Bacterial Type Strains, Phase II (KMG-II): from individual species to whole genera.</title>
        <authorList>
            <person name="Goeker M."/>
        </authorList>
    </citation>
    <scope>NUCLEOTIDE SEQUENCE [LARGE SCALE GENOMIC DNA]</scope>
    <source>
        <strain evidence="2 3">DSM 100673</strain>
    </source>
</reference>
<dbReference type="Pfam" id="PF12680">
    <property type="entry name" value="SnoaL_2"/>
    <property type="match status" value="1"/>
</dbReference>
<dbReference type="InterPro" id="IPR037401">
    <property type="entry name" value="SnoaL-like"/>
</dbReference>
<dbReference type="RefSeq" id="WP_106606602.1">
    <property type="nucleotide sequence ID" value="NZ_PYGJ01000001.1"/>
</dbReference>
<dbReference type="Gene3D" id="3.10.450.50">
    <property type="match status" value="1"/>
</dbReference>
<dbReference type="EMBL" id="PYGJ01000001">
    <property type="protein sequence ID" value="PSL21886.1"/>
    <property type="molecule type" value="Genomic_DNA"/>
</dbReference>
<gene>
    <name evidence="2" type="ORF">CLV88_101310</name>
</gene>
<feature type="domain" description="SnoaL-like" evidence="1">
    <location>
        <begin position="10"/>
        <end position="109"/>
    </location>
</feature>
<dbReference type="Proteomes" id="UP000240418">
    <property type="component" value="Unassembled WGS sequence"/>
</dbReference>
<protein>
    <submittedName>
        <fullName evidence="2">Ketosteroid isomerase-like protein</fullName>
    </submittedName>
</protein>
<accession>A0A2P8FJG7</accession>
<keyword evidence="2" id="KW-0413">Isomerase</keyword>
<organism evidence="2 3">
    <name type="scientific">Shimia abyssi</name>
    <dbReference type="NCBI Taxonomy" id="1662395"/>
    <lineage>
        <taxon>Bacteria</taxon>
        <taxon>Pseudomonadati</taxon>
        <taxon>Pseudomonadota</taxon>
        <taxon>Alphaproteobacteria</taxon>
        <taxon>Rhodobacterales</taxon>
        <taxon>Roseobacteraceae</taxon>
    </lineage>
</organism>
<keyword evidence="3" id="KW-1185">Reference proteome</keyword>
<name>A0A2P8FJG7_9RHOB</name>
<dbReference type="SUPFAM" id="SSF54427">
    <property type="entry name" value="NTF2-like"/>
    <property type="match status" value="1"/>
</dbReference>
<evidence type="ECO:0000313" key="3">
    <source>
        <dbReference type="Proteomes" id="UP000240418"/>
    </source>
</evidence>
<dbReference type="OrthoDB" id="459617at2"/>
<dbReference type="AlphaFoldDB" id="A0A2P8FJG7"/>
<dbReference type="InterPro" id="IPR032710">
    <property type="entry name" value="NTF2-like_dom_sf"/>
</dbReference>
<proteinExistence type="predicted"/>